<feature type="transmembrane region" description="Helical" evidence="1">
    <location>
        <begin position="68"/>
        <end position="92"/>
    </location>
</feature>
<feature type="transmembrane region" description="Helical" evidence="1">
    <location>
        <begin position="40"/>
        <end position="62"/>
    </location>
</feature>
<evidence type="ECO:0000313" key="3">
    <source>
        <dbReference type="Proteomes" id="UP000470772"/>
    </source>
</evidence>
<dbReference type="OrthoDB" id="44221at2157"/>
<comment type="caution">
    <text evidence="2">The sequence shown here is derived from an EMBL/GenBank/DDBJ whole genome shotgun (WGS) entry which is preliminary data.</text>
</comment>
<proteinExistence type="predicted"/>
<keyword evidence="1" id="KW-0812">Transmembrane</keyword>
<keyword evidence="1" id="KW-1133">Transmembrane helix</keyword>
<dbReference type="EMBL" id="WGGD01000005">
    <property type="protein sequence ID" value="MUN29315.1"/>
    <property type="molecule type" value="Genomic_DNA"/>
</dbReference>
<gene>
    <name evidence="2" type="ORF">GC250_07685</name>
</gene>
<keyword evidence="1" id="KW-0472">Membrane</keyword>
<reference evidence="2 3" key="1">
    <citation type="submission" date="2019-10" db="EMBL/GenBank/DDBJ databases">
        <title>Sequencing and Assembly of Multiple Reported Metal-Biooxidizing Members of the Extremely Thermoacidophilic Archaeal Family Sulfolobaceae.</title>
        <authorList>
            <person name="Counts J.A."/>
            <person name="Kelly R.M."/>
        </authorList>
    </citation>
    <scope>NUCLEOTIDE SEQUENCE [LARGE SCALE GENOMIC DNA]</scope>
    <source>
        <strain evidence="2 3">DSM 6482</strain>
    </source>
</reference>
<feature type="transmembrane region" description="Helical" evidence="1">
    <location>
        <begin position="6"/>
        <end position="28"/>
    </location>
</feature>
<evidence type="ECO:0000256" key="1">
    <source>
        <dbReference type="SAM" id="Phobius"/>
    </source>
</evidence>
<accession>A0A6A9QPV4</accession>
<evidence type="ECO:0000313" key="2">
    <source>
        <dbReference type="EMBL" id="MUN29315.1"/>
    </source>
</evidence>
<dbReference type="AlphaFoldDB" id="A0A6A9QPV4"/>
<dbReference type="Proteomes" id="UP000470772">
    <property type="component" value="Unassembled WGS sequence"/>
</dbReference>
<organism evidence="2 3">
    <name type="scientific">Sulfuracidifex metallicus DSM 6482 = JCM 9184</name>
    <dbReference type="NCBI Taxonomy" id="523847"/>
    <lineage>
        <taxon>Archaea</taxon>
        <taxon>Thermoproteota</taxon>
        <taxon>Thermoprotei</taxon>
        <taxon>Sulfolobales</taxon>
        <taxon>Sulfolobaceae</taxon>
        <taxon>Sulfuracidifex</taxon>
    </lineage>
</organism>
<dbReference type="RefSeq" id="WP_054837958.1">
    <property type="nucleotide sequence ID" value="NZ_BBBY01000003.1"/>
</dbReference>
<sequence>MLKIWFIHIGIATIGIIITALILIEFLKLNKEFKSKTSKVLSILGGLMVAEFFSFLIDFIMWRNDSNPIYIFPSLVTIVMAFSSLLVFYYYIAKL</sequence>
<keyword evidence="3" id="KW-1185">Reference proteome</keyword>
<protein>
    <submittedName>
        <fullName evidence="2">Uncharacterized protein</fullName>
    </submittedName>
</protein>
<name>A0A6A9QPV4_SULME</name>